<sequence length="147" mass="16898">MLTIKNHVKTHEFIMIEWNDSLLIGHDVIDSQHKELVGLLNGLEASTGRGLMTKETRKALEFMSAYAEKHFKTEELLMHDCGYPYRAIHAVDHITFVARQMAFASAVNNHDKDTANDIIAFLESWIKHHISVEDMEFGRWLKAHPPC</sequence>
<evidence type="ECO:0000256" key="4">
    <source>
        <dbReference type="ARBA" id="ARBA00023004"/>
    </source>
</evidence>
<protein>
    <submittedName>
        <fullName evidence="6">Bacteriohemerythrin</fullName>
    </submittedName>
</protein>
<evidence type="ECO:0000256" key="1">
    <source>
        <dbReference type="ARBA" id="ARBA00010587"/>
    </source>
</evidence>
<feature type="domain" description="Hemerythrin-like" evidence="5">
    <location>
        <begin position="26"/>
        <end position="140"/>
    </location>
</feature>
<dbReference type="EMBL" id="DSRP01000656">
    <property type="protein sequence ID" value="HGG93152.1"/>
    <property type="molecule type" value="Genomic_DNA"/>
</dbReference>
<dbReference type="PROSITE" id="PS00550">
    <property type="entry name" value="HEMERYTHRINS"/>
    <property type="match status" value="1"/>
</dbReference>
<dbReference type="GO" id="GO:0046872">
    <property type="term" value="F:metal ion binding"/>
    <property type="evidence" value="ECO:0007669"/>
    <property type="project" value="UniProtKB-KW"/>
</dbReference>
<evidence type="ECO:0000259" key="5">
    <source>
        <dbReference type="Pfam" id="PF01814"/>
    </source>
</evidence>
<keyword evidence="2" id="KW-0813">Transport</keyword>
<dbReference type="InterPro" id="IPR016131">
    <property type="entry name" value="Haemerythrin_Fe_BS"/>
</dbReference>
<keyword evidence="3" id="KW-0479">Metal-binding</keyword>
<accession>A0A7C4EKM6</accession>
<dbReference type="InterPro" id="IPR012312">
    <property type="entry name" value="Hemerythrin-like"/>
</dbReference>
<name>A0A7C4EKM6_9BACT</name>
<keyword evidence="4" id="KW-0408">Iron</keyword>
<evidence type="ECO:0000313" key="6">
    <source>
        <dbReference type="EMBL" id="HGG93152.1"/>
    </source>
</evidence>
<comment type="caution">
    <text evidence="6">The sequence shown here is derived from an EMBL/GenBank/DDBJ whole genome shotgun (WGS) entry which is preliminary data.</text>
</comment>
<gene>
    <name evidence="6" type="ORF">ENR59_09415</name>
</gene>
<keyword evidence="2" id="KW-0561">Oxygen transport</keyword>
<dbReference type="SUPFAM" id="SSF47188">
    <property type="entry name" value="Hemerythrin-like"/>
    <property type="match status" value="1"/>
</dbReference>
<dbReference type="InterPro" id="IPR050669">
    <property type="entry name" value="Hemerythrin"/>
</dbReference>
<dbReference type="NCBIfam" id="TIGR02481">
    <property type="entry name" value="hemeryth_dom"/>
    <property type="match status" value="1"/>
</dbReference>
<dbReference type="PANTHER" id="PTHR37164">
    <property type="entry name" value="BACTERIOHEMERYTHRIN"/>
    <property type="match status" value="1"/>
</dbReference>
<dbReference type="Gene3D" id="1.20.120.50">
    <property type="entry name" value="Hemerythrin-like"/>
    <property type="match status" value="1"/>
</dbReference>
<organism evidence="6">
    <name type="scientific">Fundidesulfovibrio putealis</name>
    <dbReference type="NCBI Taxonomy" id="270496"/>
    <lineage>
        <taxon>Bacteria</taxon>
        <taxon>Pseudomonadati</taxon>
        <taxon>Thermodesulfobacteriota</taxon>
        <taxon>Desulfovibrionia</taxon>
        <taxon>Desulfovibrionales</taxon>
        <taxon>Desulfovibrionaceae</taxon>
        <taxon>Fundidesulfovibrio</taxon>
    </lineage>
</organism>
<evidence type="ECO:0000256" key="2">
    <source>
        <dbReference type="ARBA" id="ARBA00022621"/>
    </source>
</evidence>
<dbReference type="Pfam" id="PF01814">
    <property type="entry name" value="Hemerythrin"/>
    <property type="match status" value="1"/>
</dbReference>
<dbReference type="InterPro" id="IPR035938">
    <property type="entry name" value="Hemerythrin-like_sf"/>
</dbReference>
<comment type="similarity">
    <text evidence="1">Belongs to the hemerythrin family.</text>
</comment>
<dbReference type="PANTHER" id="PTHR37164:SF1">
    <property type="entry name" value="BACTERIOHEMERYTHRIN"/>
    <property type="match status" value="1"/>
</dbReference>
<proteinExistence type="inferred from homology"/>
<dbReference type="AlphaFoldDB" id="A0A7C4EKM6"/>
<dbReference type="InterPro" id="IPR012827">
    <property type="entry name" value="Hemerythrin_metal-bd"/>
</dbReference>
<reference evidence="6" key="1">
    <citation type="journal article" date="2020" name="mSystems">
        <title>Genome- and Community-Level Interaction Insights into Carbon Utilization and Element Cycling Functions of Hydrothermarchaeota in Hydrothermal Sediment.</title>
        <authorList>
            <person name="Zhou Z."/>
            <person name="Liu Y."/>
            <person name="Xu W."/>
            <person name="Pan J."/>
            <person name="Luo Z.H."/>
            <person name="Li M."/>
        </authorList>
    </citation>
    <scope>NUCLEOTIDE SEQUENCE [LARGE SCALE GENOMIC DNA]</scope>
    <source>
        <strain evidence="6">SpSt-413</strain>
    </source>
</reference>
<dbReference type="GO" id="GO:0005344">
    <property type="term" value="F:oxygen carrier activity"/>
    <property type="evidence" value="ECO:0007669"/>
    <property type="project" value="UniProtKB-KW"/>
</dbReference>
<evidence type="ECO:0000256" key="3">
    <source>
        <dbReference type="ARBA" id="ARBA00022723"/>
    </source>
</evidence>
<dbReference type="CDD" id="cd12107">
    <property type="entry name" value="Hemerythrin"/>
    <property type="match status" value="1"/>
</dbReference>
<dbReference type="NCBIfam" id="NF033749">
    <property type="entry name" value="bact_hemeryth"/>
    <property type="match status" value="1"/>
</dbReference>